<dbReference type="EMBL" id="CP058952">
    <property type="protein sequence ID" value="QLI82404.1"/>
    <property type="molecule type" value="Genomic_DNA"/>
</dbReference>
<keyword evidence="1" id="KW-0812">Transmembrane</keyword>
<accession>A0A7D5ZFZ8</accession>
<keyword evidence="1" id="KW-0472">Membrane</keyword>
<reference evidence="2 3" key="1">
    <citation type="journal article" date="2016" name="Int. J. Syst. Evol. Microbiol.">
        <title>Chitinibacter fontanus sp. nov., isolated from a spring.</title>
        <authorList>
            <person name="Sheu S.Y."/>
            <person name="Li Y.S."/>
            <person name="Young C.C."/>
            <person name="Chen W.M."/>
        </authorList>
    </citation>
    <scope>NUCLEOTIDE SEQUENCE [LARGE SCALE GENOMIC DNA]</scope>
    <source>
        <strain evidence="2 3">STM-7</strain>
    </source>
</reference>
<dbReference type="KEGG" id="cfon:HZU75_13205"/>
<keyword evidence="3" id="KW-1185">Reference proteome</keyword>
<sequence>MAFYFRPDDVPELADLSRWEQRVLLRGTFLRERAISTVVLLLAVLGSVQFVINPLIEKFLPTVRTDNMIYAALLVAWLLLLMKTRDIILMNQLRPKFAAKRAEQKAAEIAKLEAERAAQAEQPAAE</sequence>
<dbReference type="RefSeq" id="WP_180306484.1">
    <property type="nucleotide sequence ID" value="NZ_CP058952.1"/>
</dbReference>
<proteinExistence type="predicted"/>
<name>A0A7D5ZFZ8_9NEIS</name>
<evidence type="ECO:0000313" key="3">
    <source>
        <dbReference type="Proteomes" id="UP000510822"/>
    </source>
</evidence>
<feature type="transmembrane region" description="Helical" evidence="1">
    <location>
        <begin position="68"/>
        <end position="84"/>
    </location>
</feature>
<dbReference type="AlphaFoldDB" id="A0A7D5ZFZ8"/>
<organism evidence="2 3">
    <name type="scientific">Chitinibacter fontanus</name>
    <dbReference type="NCBI Taxonomy" id="1737446"/>
    <lineage>
        <taxon>Bacteria</taxon>
        <taxon>Pseudomonadati</taxon>
        <taxon>Pseudomonadota</taxon>
        <taxon>Betaproteobacteria</taxon>
        <taxon>Neisseriales</taxon>
        <taxon>Chitinibacteraceae</taxon>
        <taxon>Chitinibacter</taxon>
    </lineage>
</organism>
<keyword evidence="1" id="KW-1133">Transmembrane helix</keyword>
<feature type="transmembrane region" description="Helical" evidence="1">
    <location>
        <begin position="34"/>
        <end position="56"/>
    </location>
</feature>
<dbReference type="Proteomes" id="UP000510822">
    <property type="component" value="Chromosome"/>
</dbReference>
<evidence type="ECO:0000313" key="2">
    <source>
        <dbReference type="EMBL" id="QLI82404.1"/>
    </source>
</evidence>
<gene>
    <name evidence="2" type="ORF">HZU75_13205</name>
</gene>
<evidence type="ECO:0000256" key="1">
    <source>
        <dbReference type="SAM" id="Phobius"/>
    </source>
</evidence>
<protein>
    <submittedName>
        <fullName evidence="2">Uncharacterized protein</fullName>
    </submittedName>
</protein>